<organism evidence="1">
    <name type="scientific">Rhizophora mucronata</name>
    <name type="common">Asiatic mangrove</name>
    <dbReference type="NCBI Taxonomy" id="61149"/>
    <lineage>
        <taxon>Eukaryota</taxon>
        <taxon>Viridiplantae</taxon>
        <taxon>Streptophyta</taxon>
        <taxon>Embryophyta</taxon>
        <taxon>Tracheophyta</taxon>
        <taxon>Spermatophyta</taxon>
        <taxon>Magnoliopsida</taxon>
        <taxon>eudicotyledons</taxon>
        <taxon>Gunneridae</taxon>
        <taxon>Pentapetalae</taxon>
        <taxon>rosids</taxon>
        <taxon>fabids</taxon>
        <taxon>Malpighiales</taxon>
        <taxon>Rhizophoraceae</taxon>
        <taxon>Rhizophora</taxon>
    </lineage>
</organism>
<proteinExistence type="predicted"/>
<accession>A0A2P2PIM6</accession>
<reference evidence="1" key="1">
    <citation type="submission" date="2018-02" db="EMBL/GenBank/DDBJ databases">
        <title>Rhizophora mucronata_Transcriptome.</title>
        <authorList>
            <person name="Meera S.P."/>
            <person name="Sreeshan A."/>
            <person name="Augustine A."/>
        </authorList>
    </citation>
    <scope>NUCLEOTIDE SEQUENCE</scope>
    <source>
        <tissue evidence="1">Leaf</tissue>
    </source>
</reference>
<name>A0A2P2PIM6_RHIMU</name>
<sequence>MRSQTIIIMLEFFRMGNQLQKAISCTLLMVLLVLLKAQLVGSQKT</sequence>
<protein>
    <submittedName>
        <fullName evidence="1">Uncharacterized protein</fullName>
    </submittedName>
</protein>
<dbReference type="AlphaFoldDB" id="A0A2P2PIM6"/>
<evidence type="ECO:0000313" key="1">
    <source>
        <dbReference type="EMBL" id="MBX54624.1"/>
    </source>
</evidence>
<dbReference type="EMBL" id="GGEC01074140">
    <property type="protein sequence ID" value="MBX54624.1"/>
    <property type="molecule type" value="Transcribed_RNA"/>
</dbReference>